<keyword evidence="3" id="KW-1185">Reference proteome</keyword>
<dbReference type="Bgee" id="ENSMUSG00000025266">
    <property type="expression patterns" value="Expressed in undifferentiated genital tubercle and 229 other cell types or tissues"/>
</dbReference>
<dbReference type="Ensembl" id="ENSMUST00000124022.8">
    <property type="protein sequence ID" value="ENSMUSP00000138542.2"/>
    <property type="gene ID" value="ENSMUSG00000025266.12"/>
</dbReference>
<reference evidence="1 3" key="1">
    <citation type="journal article" date="2009" name="PLoS Biol.">
        <title>Lineage-specific biology revealed by a finished genome assembly of the mouse.</title>
        <authorList>
            <consortium name="Mouse Genome Sequencing Consortium"/>
            <person name="Church D.M."/>
            <person name="Goodstadt L."/>
            <person name="Hillier L.W."/>
            <person name="Zody M.C."/>
            <person name="Goldstein S."/>
            <person name="She X."/>
            <person name="Bult C.J."/>
            <person name="Agarwala R."/>
            <person name="Cherry J.L."/>
            <person name="DiCuccio M."/>
            <person name="Hlavina W."/>
            <person name="Kapustin Y."/>
            <person name="Meric P."/>
            <person name="Maglott D."/>
            <person name="Birtle Z."/>
            <person name="Marques A.C."/>
            <person name="Graves T."/>
            <person name="Zhou S."/>
            <person name="Teague B."/>
            <person name="Potamousis K."/>
            <person name="Churas C."/>
            <person name="Place M."/>
            <person name="Herschleb J."/>
            <person name="Runnheim R."/>
            <person name="Forrest D."/>
            <person name="Amos-Landgraf J."/>
            <person name="Schwartz D.C."/>
            <person name="Cheng Z."/>
            <person name="Lindblad-Toh K."/>
            <person name="Eichler E.E."/>
            <person name="Ponting C.P."/>
        </authorList>
    </citation>
    <scope>NUCLEOTIDE SEQUENCE [LARGE SCALE GENOMIC DNA]</scope>
    <source>
        <strain evidence="1 3">C57BL/6J</strain>
    </source>
</reference>
<accession>S4R289</accession>
<dbReference type="MGI" id="MGI:2448557">
    <property type="gene designation" value="Gnl3l"/>
</dbReference>
<name>S4R289_MOUSE</name>
<dbReference type="GeneTree" id="ENSGT00940000155877"/>
<evidence type="ECO:0000313" key="2">
    <source>
        <dbReference type="MGI" id="MGI:2448557"/>
    </source>
</evidence>
<reference evidence="1" key="4">
    <citation type="submission" date="2025-09" db="UniProtKB">
        <authorList>
            <consortium name="Ensembl"/>
        </authorList>
    </citation>
    <scope>IDENTIFICATION</scope>
    <source>
        <strain evidence="1">C57BL/6J</strain>
    </source>
</reference>
<proteinExistence type="predicted"/>
<reference evidence="1 3" key="2">
    <citation type="journal article" date="2011" name="PLoS Biol.">
        <title>Modernizing reference genome assemblies.</title>
        <authorList>
            <person name="Church D.M."/>
            <person name="Schneider V.A."/>
            <person name="Graves T."/>
            <person name="Auger K."/>
            <person name="Cunningham F."/>
            <person name="Bouk N."/>
            <person name="Chen H.C."/>
            <person name="Agarwala R."/>
            <person name="McLaren W.M."/>
            <person name="Ritchie G.R."/>
            <person name="Albracht D."/>
            <person name="Kremitzki M."/>
            <person name="Rock S."/>
            <person name="Kotkiewicz H."/>
            <person name="Kremitzki C."/>
            <person name="Wollam A."/>
            <person name="Trani L."/>
            <person name="Fulton L."/>
            <person name="Fulton R."/>
            <person name="Matthews L."/>
            <person name="Whitehead S."/>
            <person name="Chow W."/>
            <person name="Torrance J."/>
            <person name="Dunn M."/>
            <person name="Harden G."/>
            <person name="Threadgold G."/>
            <person name="Wood J."/>
            <person name="Collins J."/>
            <person name="Heath P."/>
            <person name="Griffiths G."/>
            <person name="Pelan S."/>
            <person name="Grafham D."/>
            <person name="Eichler E.E."/>
            <person name="Weinstock G."/>
            <person name="Mardis E.R."/>
            <person name="Wilson R.K."/>
            <person name="Howe K."/>
            <person name="Flicek P."/>
            <person name="Hubbard T."/>
        </authorList>
    </citation>
    <scope>NUCLEOTIDE SEQUENCE [LARGE SCALE GENOMIC DNA]</scope>
    <source>
        <strain evidence="1 3">C57BL/6J</strain>
    </source>
</reference>
<dbReference type="VEuPathDB" id="HostDB:ENSMUSG00000025266"/>
<dbReference type="ExpressionAtlas" id="S4R289">
    <property type="expression patterns" value="baseline and differential"/>
</dbReference>
<dbReference type="Antibodypedia" id="43618">
    <property type="antibodies" value="199 antibodies from 24 providers"/>
</dbReference>
<organism evidence="1 3">
    <name type="scientific">Mus musculus</name>
    <name type="common">Mouse</name>
    <dbReference type="NCBI Taxonomy" id="10090"/>
    <lineage>
        <taxon>Eukaryota</taxon>
        <taxon>Metazoa</taxon>
        <taxon>Chordata</taxon>
        <taxon>Craniata</taxon>
        <taxon>Vertebrata</taxon>
        <taxon>Euteleostomi</taxon>
        <taxon>Mammalia</taxon>
        <taxon>Eutheria</taxon>
        <taxon>Euarchontoglires</taxon>
        <taxon>Glires</taxon>
        <taxon>Rodentia</taxon>
        <taxon>Myomorpha</taxon>
        <taxon>Muroidea</taxon>
        <taxon>Muridae</taxon>
        <taxon>Murinae</taxon>
        <taxon>Mus</taxon>
        <taxon>Mus</taxon>
    </lineage>
</organism>
<gene>
    <name evidence="1 2" type="primary">Gnl3l</name>
</gene>
<evidence type="ECO:0000313" key="3">
    <source>
        <dbReference type="Proteomes" id="UP000000589"/>
    </source>
</evidence>
<evidence type="ECO:0000313" key="1">
    <source>
        <dbReference type="Ensembl" id="ENSMUSP00000138542.2"/>
    </source>
</evidence>
<dbReference type="AlphaFoldDB" id="S4R289"/>
<dbReference type="HOGENOM" id="CLU_3368343_0_0_1"/>
<dbReference type="Proteomes" id="UP000000589">
    <property type="component" value="Chromosome X"/>
</dbReference>
<dbReference type="AGR" id="MGI:2448557"/>
<protein>
    <submittedName>
        <fullName evidence="1">Guanine nucleotide binding protein nucleolar 3 like</fullName>
    </submittedName>
</protein>
<reference evidence="1" key="3">
    <citation type="submission" date="2025-08" db="UniProtKB">
        <authorList>
            <consortium name="Ensembl"/>
        </authorList>
    </citation>
    <scope>IDENTIFICATION</scope>
    <source>
        <strain evidence="1">C57BL/6J</strain>
    </source>
</reference>
<sequence length="35" mass="4157">MMKIRHNVKRHHICQEEFLFEPVSHVVQAGLEVTI</sequence>